<proteinExistence type="predicted"/>
<dbReference type="Pfam" id="PF09673">
    <property type="entry name" value="TrbC_Ftype"/>
    <property type="match status" value="1"/>
</dbReference>
<name>A0A2A4TBE6_9DELT</name>
<dbReference type="InterPro" id="IPR019106">
    <property type="entry name" value="T4SS_TrbC"/>
</dbReference>
<organism evidence="1 2">
    <name type="scientific">SAR324 cluster bacterium</name>
    <dbReference type="NCBI Taxonomy" id="2024889"/>
    <lineage>
        <taxon>Bacteria</taxon>
        <taxon>Deltaproteobacteria</taxon>
        <taxon>SAR324 cluster</taxon>
    </lineage>
</organism>
<dbReference type="EMBL" id="NVSR01000001">
    <property type="protein sequence ID" value="PCI30936.1"/>
    <property type="molecule type" value="Genomic_DNA"/>
</dbReference>
<evidence type="ECO:0000313" key="1">
    <source>
        <dbReference type="EMBL" id="PCI30936.1"/>
    </source>
</evidence>
<evidence type="ECO:0008006" key="3">
    <source>
        <dbReference type="Google" id="ProtNLM"/>
    </source>
</evidence>
<reference evidence="2" key="1">
    <citation type="submission" date="2017-08" db="EMBL/GenBank/DDBJ databases">
        <title>A dynamic microbial community with high functional redundancy inhabits the cold, oxic subseafloor aquifer.</title>
        <authorList>
            <person name="Tully B.J."/>
            <person name="Wheat C.G."/>
            <person name="Glazer B.T."/>
            <person name="Huber J.A."/>
        </authorList>
    </citation>
    <scope>NUCLEOTIDE SEQUENCE [LARGE SCALE GENOMIC DNA]</scope>
</reference>
<sequence length="192" mass="22601">MRWVLTVVLIMLVQIDSFADIKNNPFYKQLDQTQVQSFKNKIKEGHQDKQAYFFYFLSSSLPKKYLIGHARSMKKIMDVDTKVHSVQFIRGIDGGFGEYLSSFRELDIQILRNIQGIVNIRPNEKLFEELNITKIPAIVYAECSSNFFHDCDYKYITRGVTTMDETLKLMEDDNDLEQFERWREILKDSSSD</sequence>
<dbReference type="AlphaFoldDB" id="A0A2A4TBE6"/>
<gene>
    <name evidence="1" type="ORF">COB67_00330</name>
</gene>
<accession>A0A2A4TBE6</accession>
<comment type="caution">
    <text evidence="1">The sequence shown here is derived from an EMBL/GenBank/DDBJ whole genome shotgun (WGS) entry which is preliminary data.</text>
</comment>
<evidence type="ECO:0000313" key="2">
    <source>
        <dbReference type="Proteomes" id="UP000218113"/>
    </source>
</evidence>
<protein>
    <recommendedName>
        <fullName evidence="3">Type-F conjugative transfer system pilin assembly protein TrbC</fullName>
    </recommendedName>
</protein>
<dbReference type="Proteomes" id="UP000218113">
    <property type="component" value="Unassembled WGS sequence"/>
</dbReference>